<dbReference type="RefSeq" id="WP_107007616.1">
    <property type="nucleotide sequence ID" value="NZ_JBHRSF010000102.1"/>
</dbReference>
<reference evidence="1" key="4">
    <citation type="submission" date="2024-09" db="EMBL/GenBank/DDBJ databases">
        <authorList>
            <person name="Sun Q."/>
            <person name="Mori K."/>
        </authorList>
    </citation>
    <scope>NUCLEOTIDE SEQUENCE</scope>
    <source>
        <strain evidence="1">KCTC 62575</strain>
    </source>
</reference>
<dbReference type="AlphaFoldDB" id="A0A371YS14"/>
<proteinExistence type="predicted"/>
<name>A0A371YS14_9GAMM</name>
<reference evidence="1" key="1">
    <citation type="journal article" date="2014" name="Int. J. Syst. Evol. Microbiol.">
        <title>Complete genome of a new Firmicutes species belonging to the dominant human colonic microbiota ('Ruminococcus bicirculans') reveals two chromosomes and a selective capacity to utilize plant glucans.</title>
        <authorList>
            <consortium name="NISC Comparative Sequencing Program"/>
            <person name="Wegmann U."/>
            <person name="Louis P."/>
            <person name="Goesmann A."/>
            <person name="Henrissat B."/>
            <person name="Duncan S.H."/>
            <person name="Flint H.J."/>
        </authorList>
    </citation>
    <scope>NUCLEOTIDE SEQUENCE</scope>
    <source>
        <strain evidence="1">KCTC 62575</strain>
    </source>
</reference>
<evidence type="ECO:0000313" key="1">
    <source>
        <dbReference type="EMBL" id="MFC2997114.1"/>
    </source>
</evidence>
<sequence length="128" mass="12857">MTDEIVISCPKCASTEVEKRNHEQLLQKAGGVLLSSAGAAAGTVGGAASGASIGAAIGTVAGPLGVIMGGTIGTFVGAISVGITGGFLGHRFGKKAGVVVDQNIYLDYQCKKCKHRFNVKNPEVDAAP</sequence>
<accession>A0A371YS14</accession>
<reference evidence="2 3" key="2">
    <citation type="submission" date="2018-08" db="EMBL/GenBank/DDBJ databases">
        <title>The draft genome of Acinetobacter sichuanensis strain WCHAc060041.</title>
        <authorList>
            <person name="Qin J."/>
            <person name="Feng Y."/>
            <person name="Zong Z."/>
        </authorList>
    </citation>
    <scope>NUCLEOTIDE SEQUENCE [LARGE SCALE GENOMIC DNA]</scope>
    <source>
        <strain evidence="2 3">WCHAc060041</strain>
    </source>
</reference>
<gene>
    <name evidence="1" type="ORF">ACFODO_18030</name>
    <name evidence="2" type="ORF">C9E89_007485</name>
</gene>
<dbReference type="EMBL" id="JBHRSF010000102">
    <property type="protein sequence ID" value="MFC2997114.1"/>
    <property type="molecule type" value="Genomic_DNA"/>
</dbReference>
<keyword evidence="4" id="KW-1185">Reference proteome</keyword>
<evidence type="ECO:0008006" key="5">
    <source>
        <dbReference type="Google" id="ProtNLM"/>
    </source>
</evidence>
<evidence type="ECO:0000313" key="2">
    <source>
        <dbReference type="EMBL" id="RFC84273.1"/>
    </source>
</evidence>
<evidence type="ECO:0000313" key="4">
    <source>
        <dbReference type="Proteomes" id="UP001595455"/>
    </source>
</evidence>
<evidence type="ECO:0000313" key="3">
    <source>
        <dbReference type="Proteomes" id="UP000240957"/>
    </source>
</evidence>
<protein>
    <recommendedName>
        <fullName evidence="5">Glycine zipper domain-containing protein</fullName>
    </recommendedName>
</protein>
<dbReference type="Proteomes" id="UP001595455">
    <property type="component" value="Unassembled WGS sequence"/>
</dbReference>
<organism evidence="2 3">
    <name type="scientific">Acinetobacter sichuanensis</name>
    <dbReference type="NCBI Taxonomy" id="2136183"/>
    <lineage>
        <taxon>Bacteria</taxon>
        <taxon>Pseudomonadati</taxon>
        <taxon>Pseudomonadota</taxon>
        <taxon>Gammaproteobacteria</taxon>
        <taxon>Moraxellales</taxon>
        <taxon>Moraxellaceae</taxon>
        <taxon>Acinetobacter</taxon>
    </lineage>
</organism>
<comment type="caution">
    <text evidence="2">The sequence shown here is derived from an EMBL/GenBank/DDBJ whole genome shotgun (WGS) entry which is preliminary data.</text>
</comment>
<dbReference type="Proteomes" id="UP000240957">
    <property type="component" value="Unassembled WGS sequence"/>
</dbReference>
<dbReference type="OrthoDB" id="6713464at2"/>
<dbReference type="EMBL" id="PYIX02000008">
    <property type="protein sequence ID" value="RFC84273.1"/>
    <property type="molecule type" value="Genomic_DNA"/>
</dbReference>
<reference evidence="4" key="3">
    <citation type="journal article" date="2019" name="Int. J. Syst. Evol. Microbiol.">
        <title>The Global Catalogue of Microorganisms (GCM) 10K type strain sequencing project: providing services to taxonomists for standard genome sequencing and annotation.</title>
        <authorList>
            <consortium name="The Broad Institute Genomics Platform"/>
            <consortium name="The Broad Institute Genome Sequencing Center for Infectious Disease"/>
            <person name="Wu L."/>
            <person name="Ma J."/>
        </authorList>
    </citation>
    <scope>NUCLEOTIDE SEQUENCE [LARGE SCALE GENOMIC DNA]</scope>
    <source>
        <strain evidence="4">KCTC 62575</strain>
    </source>
</reference>